<accession>W4EJ15</accession>
<proteinExistence type="predicted"/>
<dbReference type="Proteomes" id="UP000019062">
    <property type="component" value="Unassembled WGS sequence"/>
</dbReference>
<reference evidence="1 2" key="1">
    <citation type="journal article" date="2014" name="BMC Genomics">
        <title>Genomic comparison of sporeforming bacilli isolated from milk.</title>
        <authorList>
            <person name="Moreno Switt A.I."/>
            <person name="Andrus A.D."/>
            <person name="Ranieri M.L."/>
            <person name="Orsi R.H."/>
            <person name="Ivy R."/>
            <person name="den Bakker H.C."/>
            <person name="Martin N.H."/>
            <person name="Wiedmann M."/>
            <person name="Boor K.J."/>
        </authorList>
    </citation>
    <scope>NUCLEOTIDE SEQUENCE [LARGE SCALE GENOMIC DNA]</scope>
    <source>
        <strain evidence="1 2">FSL R5-213</strain>
    </source>
</reference>
<keyword evidence="2" id="KW-1185">Reference proteome</keyword>
<gene>
    <name evidence="1" type="ORF">C176_21511</name>
</gene>
<sequence length="397" mass="46275">MGKFSKSVLLGVLSTGILLSSVVVESPKSTVQAASTITDKVVSQKAYISSVNKKIELYKKRIKENEVKYQIFYGMQKDLKPLHKEVFSKIPKEDINRGEKYYTELTPYVSFEKSKYLYRVNNVGSINRYQSFADQNKKYPTKSVTDEFKIIEKELKKKKINRTKVDRHLRYAKSAIHSAYSSIKLMNTATSRTTFYIKELNFLHSELFGGDVKRSNVVKKFTPAELHYIDYMSRANRKLSLSYASSIKSLDELDTYTKLNKYGEYLNDIVNDDNVYSKLSVKQRNNVSRALKLYEETRDEQIKNGIYSEDDISKRKEEVLKRMEDYYDRNVKAFDVLVKTYGKTSGKIDDYIKSSTDMTTSTIMMDATRDNWHKAFREQTIKDISWYLKEVGLDMED</sequence>
<dbReference type="EMBL" id="ASQA01000045">
    <property type="protein sequence ID" value="ETT80598.1"/>
    <property type="molecule type" value="Genomic_DNA"/>
</dbReference>
<dbReference type="AlphaFoldDB" id="W4EJ15"/>
<name>W4EJ15_9BACL</name>
<protein>
    <submittedName>
        <fullName evidence="1">Uncharacterized protein</fullName>
    </submittedName>
</protein>
<organism evidence="1 2">
    <name type="scientific">Viridibacillus arenosi FSL R5-213</name>
    <dbReference type="NCBI Taxonomy" id="1227360"/>
    <lineage>
        <taxon>Bacteria</taxon>
        <taxon>Bacillati</taxon>
        <taxon>Bacillota</taxon>
        <taxon>Bacilli</taxon>
        <taxon>Bacillales</taxon>
        <taxon>Caryophanaceae</taxon>
        <taxon>Viridibacillus</taxon>
    </lineage>
</organism>
<comment type="caution">
    <text evidence="1">The sequence shown here is derived from an EMBL/GenBank/DDBJ whole genome shotgun (WGS) entry which is preliminary data.</text>
</comment>
<dbReference type="RefSeq" id="WP_038191382.1">
    <property type="nucleotide sequence ID" value="NZ_ASQA01000045.1"/>
</dbReference>
<evidence type="ECO:0000313" key="2">
    <source>
        <dbReference type="Proteomes" id="UP000019062"/>
    </source>
</evidence>
<evidence type="ECO:0000313" key="1">
    <source>
        <dbReference type="EMBL" id="ETT80598.1"/>
    </source>
</evidence>